<dbReference type="GO" id="GO:0016787">
    <property type="term" value="F:hydrolase activity"/>
    <property type="evidence" value="ECO:0007669"/>
    <property type="project" value="UniProtKB-KW"/>
</dbReference>
<keyword evidence="2 9" id="KW-0547">Nucleotide-binding</keyword>
<dbReference type="PANTHER" id="PTHR47964">
    <property type="entry name" value="ATP-DEPENDENT DNA HELICASE HOMOLOG RECG, CHLOROPLASTIC"/>
    <property type="match status" value="1"/>
</dbReference>
<dbReference type="InterPro" id="IPR014001">
    <property type="entry name" value="Helicase_ATP-bd"/>
</dbReference>
<evidence type="ECO:0000259" key="10">
    <source>
        <dbReference type="PROSITE" id="PS51192"/>
    </source>
</evidence>
<comment type="subcellular location">
    <subcellularLocation>
        <location evidence="9">Cytoplasm</location>
    </subcellularLocation>
</comment>
<dbReference type="Gene3D" id="3.40.50.300">
    <property type="entry name" value="P-loop containing nucleotide triphosphate hydrolases"/>
    <property type="match status" value="2"/>
</dbReference>
<keyword evidence="3 9" id="KW-0227">DNA damage</keyword>
<comment type="similarity">
    <text evidence="9">In the N-terminal section; belongs to the UvrB family.</text>
</comment>
<dbReference type="PROSITE" id="PS51192">
    <property type="entry name" value="HELICASE_ATP_BIND_1"/>
    <property type="match status" value="1"/>
</dbReference>
<dbReference type="InterPro" id="IPR037235">
    <property type="entry name" value="TRCF-like_C_D7"/>
</dbReference>
<organism evidence="12">
    <name type="scientific">Solibacter usitatus (strain Ellin6076)</name>
    <dbReference type="NCBI Taxonomy" id="234267"/>
    <lineage>
        <taxon>Bacteria</taxon>
        <taxon>Pseudomonadati</taxon>
        <taxon>Acidobacteriota</taxon>
        <taxon>Terriglobia</taxon>
        <taxon>Bryobacterales</taxon>
        <taxon>Solibacteraceae</taxon>
        <taxon>Candidatus Solibacter</taxon>
    </lineage>
</organism>
<dbReference type="PANTHER" id="PTHR47964:SF1">
    <property type="entry name" value="ATP-DEPENDENT DNA HELICASE HOMOLOG RECG, CHLOROPLASTIC"/>
    <property type="match status" value="1"/>
</dbReference>
<reference evidence="12" key="1">
    <citation type="submission" date="2006-10" db="EMBL/GenBank/DDBJ databases">
        <title>Complete sequence of Solibacter usitatus Ellin6076.</title>
        <authorList>
            <consortium name="US DOE Joint Genome Institute"/>
            <person name="Copeland A."/>
            <person name="Lucas S."/>
            <person name="Lapidus A."/>
            <person name="Barry K."/>
            <person name="Detter J.C."/>
            <person name="Glavina del Rio T."/>
            <person name="Hammon N."/>
            <person name="Israni S."/>
            <person name="Dalin E."/>
            <person name="Tice H."/>
            <person name="Pitluck S."/>
            <person name="Thompson L.S."/>
            <person name="Brettin T."/>
            <person name="Bruce D."/>
            <person name="Han C."/>
            <person name="Tapia R."/>
            <person name="Gilna P."/>
            <person name="Schmutz J."/>
            <person name="Larimer F."/>
            <person name="Land M."/>
            <person name="Hauser L."/>
            <person name="Kyrpides N."/>
            <person name="Mikhailova N."/>
            <person name="Janssen P.H."/>
            <person name="Kuske C.R."/>
            <person name="Richardson P."/>
        </authorList>
    </citation>
    <scope>NUCLEOTIDE SEQUENCE</scope>
    <source>
        <strain evidence="12">Ellin6076</strain>
    </source>
</reference>
<dbReference type="InterPro" id="IPR011545">
    <property type="entry name" value="DEAD/DEAH_box_helicase_dom"/>
</dbReference>
<dbReference type="InParanoid" id="Q01PU0"/>
<evidence type="ECO:0000313" key="12">
    <source>
        <dbReference type="EMBL" id="ABJ88330.1"/>
    </source>
</evidence>
<dbReference type="Gene3D" id="3.90.1150.50">
    <property type="entry name" value="Transcription-repair-coupling factor, D7 domain"/>
    <property type="match status" value="1"/>
</dbReference>
<dbReference type="GO" id="GO:0003678">
    <property type="term" value="F:DNA helicase activity"/>
    <property type="evidence" value="ECO:0007669"/>
    <property type="project" value="TreeGrafter"/>
</dbReference>
<evidence type="ECO:0000256" key="3">
    <source>
        <dbReference type="ARBA" id="ARBA00022763"/>
    </source>
</evidence>
<dbReference type="Pfam" id="PF00271">
    <property type="entry name" value="Helicase_C"/>
    <property type="match status" value="1"/>
</dbReference>
<comment type="similarity">
    <text evidence="9">In the C-terminal section; belongs to the helicase family. RecG subfamily.</text>
</comment>
<dbReference type="HOGENOM" id="CLU_005122_1_3_0"/>
<dbReference type="InterPro" id="IPR027417">
    <property type="entry name" value="P-loop_NTPase"/>
</dbReference>
<dbReference type="GO" id="GO:0000716">
    <property type="term" value="P:transcription-coupled nucleotide-excision repair, DNA damage recognition"/>
    <property type="evidence" value="ECO:0007669"/>
    <property type="project" value="UniProtKB-UniRule"/>
</dbReference>
<proteinExistence type="inferred from homology"/>
<dbReference type="SUPFAM" id="SSF143517">
    <property type="entry name" value="TRCF domain-like"/>
    <property type="match status" value="1"/>
</dbReference>
<dbReference type="SUPFAM" id="SSF52540">
    <property type="entry name" value="P-loop containing nucleoside triphosphate hydrolases"/>
    <property type="match status" value="3"/>
</dbReference>
<dbReference type="STRING" id="234267.Acid_7421"/>
<dbReference type="Gene3D" id="3.30.2060.10">
    <property type="entry name" value="Penicillin-binding protein 1b domain"/>
    <property type="match status" value="1"/>
</dbReference>
<dbReference type="SMART" id="SM00487">
    <property type="entry name" value="DEXDc"/>
    <property type="match status" value="1"/>
</dbReference>
<dbReference type="CDD" id="cd17991">
    <property type="entry name" value="DEXHc_TRCF"/>
    <property type="match status" value="1"/>
</dbReference>
<dbReference type="EC" id="3.6.4.-" evidence="9"/>
<dbReference type="Pfam" id="PF17757">
    <property type="entry name" value="UvrB_inter"/>
    <property type="match status" value="1"/>
</dbReference>
<dbReference type="SUPFAM" id="SSF141259">
    <property type="entry name" value="CarD-like"/>
    <property type="match status" value="1"/>
</dbReference>
<evidence type="ECO:0000256" key="9">
    <source>
        <dbReference type="HAMAP-Rule" id="MF_00969"/>
    </source>
</evidence>
<evidence type="ECO:0000256" key="5">
    <source>
        <dbReference type="ARBA" id="ARBA00022806"/>
    </source>
</evidence>
<dbReference type="AlphaFoldDB" id="Q01PU0"/>
<dbReference type="Pfam" id="PF03461">
    <property type="entry name" value="TRCF"/>
    <property type="match status" value="1"/>
</dbReference>
<dbReference type="InterPro" id="IPR004576">
    <property type="entry name" value="Mfd"/>
</dbReference>
<dbReference type="GO" id="GO:0005524">
    <property type="term" value="F:ATP binding"/>
    <property type="evidence" value="ECO:0007669"/>
    <property type="project" value="UniProtKB-UniRule"/>
</dbReference>
<feature type="domain" description="Helicase C-terminal" evidence="11">
    <location>
        <begin position="798"/>
        <end position="952"/>
    </location>
</feature>
<dbReference type="SMART" id="SM00490">
    <property type="entry name" value="HELICc"/>
    <property type="match status" value="1"/>
</dbReference>
<dbReference type="InterPro" id="IPR041471">
    <property type="entry name" value="UvrB_inter"/>
</dbReference>
<dbReference type="SMART" id="SM00982">
    <property type="entry name" value="TRCF"/>
    <property type="match status" value="1"/>
</dbReference>
<name>Q01PU0_SOLUE</name>
<evidence type="ECO:0000259" key="11">
    <source>
        <dbReference type="PROSITE" id="PS51194"/>
    </source>
</evidence>
<protein>
    <recommendedName>
        <fullName evidence="9">Transcription-repair-coupling factor</fullName>
        <shortName evidence="9">TRCF</shortName>
        <ecNumber evidence="9">3.6.4.-</ecNumber>
    </recommendedName>
</protein>
<evidence type="ECO:0000256" key="8">
    <source>
        <dbReference type="ARBA" id="ARBA00023204"/>
    </source>
</evidence>
<dbReference type="SMART" id="SM01058">
    <property type="entry name" value="CarD_TRCF"/>
    <property type="match status" value="1"/>
</dbReference>
<evidence type="ECO:0000256" key="7">
    <source>
        <dbReference type="ARBA" id="ARBA00023125"/>
    </source>
</evidence>
<dbReference type="Gene3D" id="3.40.50.11180">
    <property type="match status" value="1"/>
</dbReference>
<dbReference type="PROSITE" id="PS51194">
    <property type="entry name" value="HELICASE_CTER"/>
    <property type="match status" value="1"/>
</dbReference>
<dbReference type="Gene3D" id="2.40.10.170">
    <property type="match status" value="1"/>
</dbReference>
<keyword evidence="4 9" id="KW-0378">Hydrolase</keyword>
<evidence type="ECO:0000256" key="6">
    <source>
        <dbReference type="ARBA" id="ARBA00022840"/>
    </source>
</evidence>
<dbReference type="KEGG" id="sus:Acid_7421"/>
<dbReference type="GO" id="GO:0003684">
    <property type="term" value="F:damaged DNA binding"/>
    <property type="evidence" value="ECO:0007669"/>
    <property type="project" value="InterPro"/>
</dbReference>
<keyword evidence="5" id="KW-0347">Helicase</keyword>
<keyword evidence="1 9" id="KW-0963">Cytoplasm</keyword>
<keyword evidence="7 9" id="KW-0238">DNA-binding</keyword>
<keyword evidence="8 9" id="KW-0234">DNA repair</keyword>
<evidence type="ECO:0000256" key="2">
    <source>
        <dbReference type="ARBA" id="ARBA00022741"/>
    </source>
</evidence>
<dbReference type="EMBL" id="CP000473">
    <property type="protein sequence ID" value="ABJ88330.1"/>
    <property type="molecule type" value="Genomic_DNA"/>
</dbReference>
<dbReference type="InterPro" id="IPR047112">
    <property type="entry name" value="RecG/Mfd"/>
</dbReference>
<dbReference type="InterPro" id="IPR005118">
    <property type="entry name" value="TRCF_C"/>
</dbReference>
<dbReference type="InterPro" id="IPR036101">
    <property type="entry name" value="CarD-like/TRCF_RID_sf"/>
</dbReference>
<evidence type="ECO:0000256" key="4">
    <source>
        <dbReference type="ARBA" id="ARBA00022801"/>
    </source>
</evidence>
<dbReference type="GO" id="GO:0005737">
    <property type="term" value="C:cytoplasm"/>
    <property type="evidence" value="ECO:0007669"/>
    <property type="project" value="UniProtKB-SubCell"/>
</dbReference>
<dbReference type="Pfam" id="PF00270">
    <property type="entry name" value="DEAD"/>
    <property type="match status" value="1"/>
</dbReference>
<dbReference type="InterPro" id="IPR003711">
    <property type="entry name" value="CarD-like/TRCF_RID"/>
</dbReference>
<dbReference type="GO" id="GO:0006355">
    <property type="term" value="P:regulation of DNA-templated transcription"/>
    <property type="evidence" value="ECO:0007669"/>
    <property type="project" value="UniProtKB-UniRule"/>
</dbReference>
<evidence type="ECO:0000256" key="1">
    <source>
        <dbReference type="ARBA" id="ARBA00022490"/>
    </source>
</evidence>
<dbReference type="FunCoup" id="Q01PU0">
    <property type="interactions" value="495"/>
</dbReference>
<dbReference type="HAMAP" id="MF_00969">
    <property type="entry name" value="TRCF"/>
    <property type="match status" value="1"/>
</dbReference>
<gene>
    <name evidence="9" type="primary">mfd</name>
    <name evidence="12" type="ordered locus">Acid_7421</name>
</gene>
<comment type="function">
    <text evidence="9">Couples transcription and DNA repair by recognizing RNA polymerase (RNAP) stalled at DNA lesions. Mediates ATP-dependent release of RNAP and its truncated transcript from the DNA, and recruitment of nucleotide excision repair machinery to the damaged site.</text>
</comment>
<dbReference type="NCBIfam" id="TIGR00580">
    <property type="entry name" value="mfd"/>
    <property type="match status" value="1"/>
</dbReference>
<dbReference type="InterPro" id="IPR001650">
    <property type="entry name" value="Helicase_C-like"/>
</dbReference>
<accession>Q01PU0</accession>
<feature type="domain" description="Helicase ATP-binding" evidence="10">
    <location>
        <begin position="616"/>
        <end position="777"/>
    </location>
</feature>
<keyword evidence="6 9" id="KW-0067">ATP-binding</keyword>
<sequence>MLRRVSAGENASLSGLTTTAKALYAVLLWQSSGRPLIIVVDGNKQAEALAEAVNTFFSLLVADDKYGPQLLPALDVLPMQALSPHAEICEQRAIGLWSLATKRSPITIMPVTSALLRIEPGDFYRQLALRLRVGEELPLEEVVAHLESIGYTRREPVEMVGEYSVRGGILDVFPPEAQKPVRIDLFGDQVESIRRFDVESQRSVLKVEDCLLLPLTEYQKSRPFLVELNELMHEADIPGRDLPPPGETFPGWELIAPMLRPRNASVFGLLEKPVVIWDEPEQVLGAAKRLWTRLEQIERSPAYDPDRIFFRWEDLEKQAGAGPQVKFQQIDIGWSPTGEATSAHVPTRPSMTFHGNIQVAIAEARTLVESGQKVAFFASATGELERMADILNEYGIPYQLGLETSESTPAYLAQRAYLSGSSASIYLVKGLIRHGTAFPESKLVLFGSEDLFETSDLVSRGPSSKTARETFSADIIDLKPGDYVVHSEHGVAQYLGLREISGGENQGDYMVLEYSGGAKLYVPLTRIDLVQRFRGGGETKPALDRMGGATWTRTKGRIKAKMRDMADELLKLYASRKMAEGFNYSSDSNWQREFEDAFEFSPTRDQLTAISEIKRDMESTQPMDRLLCGDVGYGKTEVVMRAAFKALGDGKQVVVLAPTTVLAFQHFETFKRRFQPFPVRVEMFSRFRSPKEIKAGLVDLAEGKIDIAIGTHRLLSQDVVMRDLGLVLVDEEQRFGVKHKERLKQMKRAVDVISMSATPIPRTLHMSLLGLRDMSVIETPPKDRLAIHTVVAPYQPELIRQALELELGRGGQVYFLHNRVDSIWMRAASLQELVPGARIGVGHGQMGEAELEKTMLQFMRHEFDILVCTTIIENGLDIPLANTMIIENAERYGLSELYQLRGRVGRSNRRAYAYLLVPPDTELTEIARKRLAALKEFSDLGAGFKIAALDLELRGAGNLLGGEQHGHINSVGFDTYVRLLEETVRELKGEEVVPEIHSALNLNLDIRIPNEYIGDENQRLRAYRQIANSANAEARDRAEKELEDRYGPVPEAVRNLLAYSALKTLAEQIGVEAVDRRHNVLNIKFRKETRVDPARLMNIVSKTRGAQFTPAGVLLLPLDGQMAAGEILRFLGEKLEQLRAS</sequence>
<dbReference type="eggNOG" id="COG1197">
    <property type="taxonomic scope" value="Bacteria"/>
</dbReference>
<dbReference type="Pfam" id="PF02559">
    <property type="entry name" value="CarD_TRCF_RID"/>
    <property type="match status" value="1"/>
</dbReference>